<keyword evidence="8 10" id="KW-0503">Monooxygenase</keyword>
<dbReference type="GO" id="GO:0016705">
    <property type="term" value="F:oxidoreductase activity, acting on paired donors, with incorporation or reduction of molecular oxygen"/>
    <property type="evidence" value="ECO:0007669"/>
    <property type="project" value="InterPro"/>
</dbReference>
<organism evidence="11 12">
    <name type="scientific">Paramarasmius palmivorus</name>
    <dbReference type="NCBI Taxonomy" id="297713"/>
    <lineage>
        <taxon>Eukaryota</taxon>
        <taxon>Fungi</taxon>
        <taxon>Dikarya</taxon>
        <taxon>Basidiomycota</taxon>
        <taxon>Agaricomycotina</taxon>
        <taxon>Agaricomycetes</taxon>
        <taxon>Agaricomycetidae</taxon>
        <taxon>Agaricales</taxon>
        <taxon>Marasmiineae</taxon>
        <taxon>Marasmiaceae</taxon>
        <taxon>Paramarasmius</taxon>
    </lineage>
</organism>
<evidence type="ECO:0000313" key="12">
    <source>
        <dbReference type="Proteomes" id="UP001383192"/>
    </source>
</evidence>
<dbReference type="EMBL" id="JAYKXP010000042">
    <property type="protein sequence ID" value="KAK7038835.1"/>
    <property type="molecule type" value="Genomic_DNA"/>
</dbReference>
<dbReference type="PROSITE" id="PS00086">
    <property type="entry name" value="CYTOCHROME_P450"/>
    <property type="match status" value="1"/>
</dbReference>
<keyword evidence="12" id="KW-1185">Reference proteome</keyword>
<evidence type="ECO:0000256" key="7">
    <source>
        <dbReference type="ARBA" id="ARBA00023004"/>
    </source>
</evidence>
<dbReference type="PANTHER" id="PTHR46300">
    <property type="entry name" value="P450, PUTATIVE (EUROFUNG)-RELATED-RELATED"/>
    <property type="match status" value="1"/>
</dbReference>
<proteinExistence type="inferred from homology"/>
<dbReference type="SUPFAM" id="SSF48264">
    <property type="entry name" value="Cytochrome P450"/>
    <property type="match status" value="1"/>
</dbReference>
<evidence type="ECO:0000256" key="2">
    <source>
        <dbReference type="ARBA" id="ARBA00005179"/>
    </source>
</evidence>
<evidence type="ECO:0000256" key="6">
    <source>
        <dbReference type="ARBA" id="ARBA00023002"/>
    </source>
</evidence>
<dbReference type="InterPro" id="IPR002401">
    <property type="entry name" value="Cyt_P450_E_grp-I"/>
</dbReference>
<reference evidence="11 12" key="1">
    <citation type="submission" date="2024-01" db="EMBL/GenBank/DDBJ databases">
        <title>A draft genome for a cacao thread blight-causing isolate of Paramarasmius palmivorus.</title>
        <authorList>
            <person name="Baruah I.K."/>
            <person name="Bukari Y."/>
            <person name="Amoako-Attah I."/>
            <person name="Meinhardt L.W."/>
            <person name="Bailey B.A."/>
            <person name="Cohen S.P."/>
        </authorList>
    </citation>
    <scope>NUCLEOTIDE SEQUENCE [LARGE SCALE GENOMIC DNA]</scope>
    <source>
        <strain evidence="11 12">GH-12</strain>
    </source>
</reference>
<dbReference type="AlphaFoldDB" id="A0AAW0CG61"/>
<comment type="pathway">
    <text evidence="2">Secondary metabolite biosynthesis.</text>
</comment>
<keyword evidence="6 10" id="KW-0560">Oxidoreductase</keyword>
<sequence>MVLSSPRAIHELLNRRASIYSDRPSHTFFFELCGRGKSVFNINAGSRHSQYRRMLSRGLNTSSYGGVLEDEAARLVENLKVQPASYERFIRMNSSAVIMRVAYGYEISSVDDKFIKVAEESAKISGLAMAPGRWAVDYFPSLRYLPSWMPFHRQAAEWKKRLEELSDVPHEWAKQQIMSGNYAESFTSEQLNLSSRAASPEVEDIIKWTAGGLYAGATDTTISALLSFLLLMALHPTVQKRAQNEIDSLSGDMPSIKDIGQLSYLHAVLKEVLRYAPVANIEIKLMIEIALPHRVVEDDTYHGYKIPKGATVIANVWAIMHDPMIYPNPHNFDPSRFDKTAERANPDPRSWAFGFGSRRCPGIQFAETSLMICMARILYTFDIGLPSGKAKPNVEFTSGITSHIKPFDVDIRERRRVRNDE</sequence>
<evidence type="ECO:0000256" key="10">
    <source>
        <dbReference type="RuleBase" id="RU000461"/>
    </source>
</evidence>
<protein>
    <recommendedName>
        <fullName evidence="13">Cytochrome P450</fullName>
    </recommendedName>
</protein>
<evidence type="ECO:0000256" key="3">
    <source>
        <dbReference type="ARBA" id="ARBA00010617"/>
    </source>
</evidence>
<dbReference type="CDD" id="cd11065">
    <property type="entry name" value="CYP64-like"/>
    <property type="match status" value="1"/>
</dbReference>
<comment type="cofactor">
    <cofactor evidence="1 9">
        <name>heme</name>
        <dbReference type="ChEBI" id="CHEBI:30413"/>
    </cofactor>
</comment>
<gene>
    <name evidence="11" type="ORF">VNI00_010465</name>
</gene>
<evidence type="ECO:0000256" key="9">
    <source>
        <dbReference type="PIRSR" id="PIRSR602401-1"/>
    </source>
</evidence>
<name>A0AAW0CG61_9AGAR</name>
<evidence type="ECO:0000256" key="8">
    <source>
        <dbReference type="ARBA" id="ARBA00023033"/>
    </source>
</evidence>
<dbReference type="PRINTS" id="PR00385">
    <property type="entry name" value="P450"/>
</dbReference>
<feature type="binding site" description="axial binding residue" evidence="9">
    <location>
        <position position="360"/>
    </location>
    <ligand>
        <name>heme</name>
        <dbReference type="ChEBI" id="CHEBI:30413"/>
    </ligand>
    <ligandPart>
        <name>Fe</name>
        <dbReference type="ChEBI" id="CHEBI:18248"/>
    </ligandPart>
</feature>
<keyword evidence="5 9" id="KW-0479">Metal-binding</keyword>
<dbReference type="Gene3D" id="1.10.630.10">
    <property type="entry name" value="Cytochrome P450"/>
    <property type="match status" value="1"/>
</dbReference>
<dbReference type="InterPro" id="IPR050364">
    <property type="entry name" value="Cytochrome_P450_fung"/>
</dbReference>
<dbReference type="InterPro" id="IPR017972">
    <property type="entry name" value="Cyt_P450_CS"/>
</dbReference>
<keyword evidence="7 9" id="KW-0408">Iron</keyword>
<evidence type="ECO:0000256" key="4">
    <source>
        <dbReference type="ARBA" id="ARBA00022617"/>
    </source>
</evidence>
<keyword evidence="4 9" id="KW-0349">Heme</keyword>
<dbReference type="PANTHER" id="PTHR46300:SF7">
    <property type="entry name" value="P450, PUTATIVE (EUROFUNG)-RELATED"/>
    <property type="match status" value="1"/>
</dbReference>
<dbReference type="Pfam" id="PF00067">
    <property type="entry name" value="p450"/>
    <property type="match status" value="1"/>
</dbReference>
<comment type="caution">
    <text evidence="11">The sequence shown here is derived from an EMBL/GenBank/DDBJ whole genome shotgun (WGS) entry which is preliminary data.</text>
</comment>
<evidence type="ECO:0008006" key="13">
    <source>
        <dbReference type="Google" id="ProtNLM"/>
    </source>
</evidence>
<comment type="similarity">
    <text evidence="3 10">Belongs to the cytochrome P450 family.</text>
</comment>
<evidence type="ECO:0000256" key="5">
    <source>
        <dbReference type="ARBA" id="ARBA00022723"/>
    </source>
</evidence>
<dbReference type="InterPro" id="IPR036396">
    <property type="entry name" value="Cyt_P450_sf"/>
</dbReference>
<dbReference type="InterPro" id="IPR001128">
    <property type="entry name" value="Cyt_P450"/>
</dbReference>
<dbReference type="GO" id="GO:0005506">
    <property type="term" value="F:iron ion binding"/>
    <property type="evidence" value="ECO:0007669"/>
    <property type="project" value="InterPro"/>
</dbReference>
<evidence type="ECO:0000313" key="11">
    <source>
        <dbReference type="EMBL" id="KAK7038835.1"/>
    </source>
</evidence>
<dbReference type="GO" id="GO:0020037">
    <property type="term" value="F:heme binding"/>
    <property type="evidence" value="ECO:0007669"/>
    <property type="project" value="InterPro"/>
</dbReference>
<dbReference type="GO" id="GO:0004497">
    <property type="term" value="F:monooxygenase activity"/>
    <property type="evidence" value="ECO:0007669"/>
    <property type="project" value="UniProtKB-KW"/>
</dbReference>
<evidence type="ECO:0000256" key="1">
    <source>
        <dbReference type="ARBA" id="ARBA00001971"/>
    </source>
</evidence>
<accession>A0AAW0CG61</accession>
<dbReference type="PRINTS" id="PR00463">
    <property type="entry name" value="EP450I"/>
</dbReference>
<dbReference type="Proteomes" id="UP001383192">
    <property type="component" value="Unassembled WGS sequence"/>
</dbReference>